<evidence type="ECO:0000256" key="1">
    <source>
        <dbReference type="SAM" id="MobiDB-lite"/>
    </source>
</evidence>
<evidence type="ECO:0000313" key="2">
    <source>
        <dbReference type="EMBL" id="EGD75884.1"/>
    </source>
</evidence>
<accession>F2TWX5</accession>
<dbReference type="AlphaFoldDB" id="F2TWX5"/>
<feature type="compositionally biased region" description="Basic residues" evidence="1">
    <location>
        <begin position="12"/>
        <end position="22"/>
    </location>
</feature>
<dbReference type="KEGG" id="sre:PTSG_11615"/>
<sequence>MTIQPRCMRLWKQQHQHTPHHKQASDEQPAGGSWLFAAGNRWRQHKLHFRREAAAAAEAMRTHKQQDEGNVEKTCHACQGRLPEDRWRMMGGAHMIDWEEQLWTHTSMVMVGTSNHSDAVISSVTAITTVTIIAIDCIADITLRLTPAPIWREEHIAHVTRSHEER</sequence>
<dbReference type="GeneID" id="16079152"/>
<feature type="region of interest" description="Disordered" evidence="1">
    <location>
        <begin position="12"/>
        <end position="31"/>
    </location>
</feature>
<keyword evidence="3" id="KW-1185">Reference proteome</keyword>
<proteinExistence type="predicted"/>
<name>F2TWX5_SALR5</name>
<dbReference type="InParanoid" id="F2TWX5"/>
<dbReference type="Proteomes" id="UP000007799">
    <property type="component" value="Unassembled WGS sequence"/>
</dbReference>
<organism evidence="3">
    <name type="scientific">Salpingoeca rosetta (strain ATCC 50818 / BSB-021)</name>
    <dbReference type="NCBI Taxonomy" id="946362"/>
    <lineage>
        <taxon>Eukaryota</taxon>
        <taxon>Choanoflagellata</taxon>
        <taxon>Craspedida</taxon>
        <taxon>Salpingoecidae</taxon>
        <taxon>Salpingoeca</taxon>
    </lineage>
</organism>
<evidence type="ECO:0000313" key="3">
    <source>
        <dbReference type="Proteomes" id="UP000007799"/>
    </source>
</evidence>
<dbReference type="RefSeq" id="XP_004998060.1">
    <property type="nucleotide sequence ID" value="XM_004998003.1"/>
</dbReference>
<dbReference type="EMBL" id="GL832956">
    <property type="protein sequence ID" value="EGD75884.1"/>
    <property type="molecule type" value="Genomic_DNA"/>
</dbReference>
<gene>
    <name evidence="2" type="ORF">PTSG_11615</name>
</gene>
<reference evidence="2" key="1">
    <citation type="submission" date="2009-08" db="EMBL/GenBank/DDBJ databases">
        <title>Annotation of Salpingoeca rosetta.</title>
        <authorList>
            <consortium name="The Broad Institute Genome Sequencing Platform"/>
            <person name="Russ C."/>
            <person name="Cuomo C."/>
            <person name="Burger G."/>
            <person name="Gray M.W."/>
            <person name="Holland P.W.H."/>
            <person name="King N."/>
            <person name="Lang F.B.F."/>
            <person name="Roger A.J."/>
            <person name="Ruiz-Trillo I."/>
            <person name="Young S.K."/>
            <person name="Zeng Q."/>
            <person name="Gargeya S."/>
            <person name="Alvarado L."/>
            <person name="Berlin A."/>
            <person name="Chapman S.B."/>
            <person name="Chen Z."/>
            <person name="Freedman E."/>
            <person name="Gellesch M."/>
            <person name="Goldberg J."/>
            <person name="Griggs A."/>
            <person name="Gujja S."/>
            <person name="Heilman E."/>
            <person name="Heiman D."/>
            <person name="Howarth C."/>
            <person name="Mehta T."/>
            <person name="Neiman D."/>
            <person name="Pearson M."/>
            <person name="Roberts A."/>
            <person name="Saif S."/>
            <person name="Shea T."/>
            <person name="Shenoy N."/>
            <person name="Sisk P."/>
            <person name="Stolte C."/>
            <person name="Sykes S."/>
            <person name="White J."/>
            <person name="Yandava C."/>
            <person name="Haas B."/>
            <person name="Nusbaum C."/>
            <person name="Birren B."/>
        </authorList>
    </citation>
    <scope>NUCLEOTIDE SEQUENCE [LARGE SCALE GENOMIC DNA]</scope>
    <source>
        <strain evidence="2">ATCC 50818</strain>
    </source>
</reference>
<protein>
    <submittedName>
        <fullName evidence="2">Uncharacterized protein</fullName>
    </submittedName>
</protein>